<keyword evidence="2" id="KW-1185">Reference proteome</keyword>
<gene>
    <name evidence="1" type="ORF">CXB51_004849</name>
</gene>
<accession>A0A8J6D9D9</accession>
<comment type="caution">
    <text evidence="1">The sequence shown here is derived from an EMBL/GenBank/DDBJ whole genome shotgun (WGS) entry which is preliminary data.</text>
</comment>
<evidence type="ECO:0008006" key="3">
    <source>
        <dbReference type="Google" id="ProtNLM"/>
    </source>
</evidence>
<reference evidence="1 2" key="1">
    <citation type="journal article" date="2021" name="bioRxiv">
        <title>The Gossypium anomalum genome as a resource for cotton improvement and evolutionary analysis of hybrid incompatibility.</title>
        <authorList>
            <person name="Grover C.E."/>
            <person name="Yuan D."/>
            <person name="Arick M.A."/>
            <person name="Miller E.R."/>
            <person name="Hu G."/>
            <person name="Peterson D.G."/>
            <person name="Wendel J.F."/>
            <person name="Udall J.A."/>
        </authorList>
    </citation>
    <scope>NUCLEOTIDE SEQUENCE [LARGE SCALE GENOMIC DNA]</scope>
    <source>
        <strain evidence="1">JFW-Udall</strain>
        <tissue evidence="1">Leaf</tissue>
    </source>
</reference>
<evidence type="ECO:0000313" key="2">
    <source>
        <dbReference type="Proteomes" id="UP000701853"/>
    </source>
</evidence>
<dbReference type="Proteomes" id="UP000701853">
    <property type="component" value="Chromosome 3"/>
</dbReference>
<organism evidence="1 2">
    <name type="scientific">Gossypium anomalum</name>
    <dbReference type="NCBI Taxonomy" id="47600"/>
    <lineage>
        <taxon>Eukaryota</taxon>
        <taxon>Viridiplantae</taxon>
        <taxon>Streptophyta</taxon>
        <taxon>Embryophyta</taxon>
        <taxon>Tracheophyta</taxon>
        <taxon>Spermatophyta</taxon>
        <taxon>Magnoliopsida</taxon>
        <taxon>eudicotyledons</taxon>
        <taxon>Gunneridae</taxon>
        <taxon>Pentapetalae</taxon>
        <taxon>rosids</taxon>
        <taxon>malvids</taxon>
        <taxon>Malvales</taxon>
        <taxon>Malvaceae</taxon>
        <taxon>Malvoideae</taxon>
        <taxon>Gossypium</taxon>
    </lineage>
</organism>
<sequence length="137" mass="15766">MHVVVHKFQADLLELDVINQWLPGRLIDIERWRPPDPLFIKLTVGLIFISVQVLLLEITQHARTFAFRCQGDSLTVIRKLLSPQPDASIMGPYIRDIIAMVARLCECRFLQFSHITNQVANQLVSTGQLRCLSLFKR</sequence>
<name>A0A8J6D9D9_9ROSI</name>
<proteinExistence type="predicted"/>
<dbReference type="OrthoDB" id="10544106at2759"/>
<protein>
    <recommendedName>
        <fullName evidence="3">RNase H type-1 domain-containing protein</fullName>
    </recommendedName>
</protein>
<dbReference type="AlphaFoldDB" id="A0A8J6D9D9"/>
<dbReference type="EMBL" id="JAHUZN010000003">
    <property type="protein sequence ID" value="KAG8498605.1"/>
    <property type="molecule type" value="Genomic_DNA"/>
</dbReference>
<evidence type="ECO:0000313" key="1">
    <source>
        <dbReference type="EMBL" id="KAG8498605.1"/>
    </source>
</evidence>